<accession>A0A2P5F446</accession>
<evidence type="ECO:0000313" key="2">
    <source>
        <dbReference type="Proteomes" id="UP000237000"/>
    </source>
</evidence>
<protein>
    <submittedName>
        <fullName evidence="1">Uncharacterized protein</fullName>
    </submittedName>
</protein>
<gene>
    <name evidence="1" type="ORF">TorRG33x02_116650</name>
</gene>
<name>A0A2P5F446_TREOI</name>
<dbReference type="EMBL" id="JXTC01000064">
    <property type="protein sequence ID" value="PON92571.1"/>
    <property type="molecule type" value="Genomic_DNA"/>
</dbReference>
<organism evidence="1 2">
    <name type="scientific">Trema orientale</name>
    <name type="common">Charcoal tree</name>
    <name type="synonym">Celtis orientalis</name>
    <dbReference type="NCBI Taxonomy" id="63057"/>
    <lineage>
        <taxon>Eukaryota</taxon>
        <taxon>Viridiplantae</taxon>
        <taxon>Streptophyta</taxon>
        <taxon>Embryophyta</taxon>
        <taxon>Tracheophyta</taxon>
        <taxon>Spermatophyta</taxon>
        <taxon>Magnoliopsida</taxon>
        <taxon>eudicotyledons</taxon>
        <taxon>Gunneridae</taxon>
        <taxon>Pentapetalae</taxon>
        <taxon>rosids</taxon>
        <taxon>fabids</taxon>
        <taxon>Rosales</taxon>
        <taxon>Cannabaceae</taxon>
        <taxon>Trema</taxon>
    </lineage>
</organism>
<proteinExistence type="predicted"/>
<dbReference type="InParanoid" id="A0A2P5F446"/>
<keyword evidence="2" id="KW-1185">Reference proteome</keyword>
<dbReference type="Proteomes" id="UP000237000">
    <property type="component" value="Unassembled WGS sequence"/>
</dbReference>
<evidence type="ECO:0000313" key="1">
    <source>
        <dbReference type="EMBL" id="PON92571.1"/>
    </source>
</evidence>
<reference evidence="2" key="1">
    <citation type="submission" date="2016-06" db="EMBL/GenBank/DDBJ databases">
        <title>Parallel loss of symbiosis genes in relatives of nitrogen-fixing non-legume Parasponia.</title>
        <authorList>
            <person name="Van Velzen R."/>
            <person name="Holmer R."/>
            <person name="Bu F."/>
            <person name="Rutten L."/>
            <person name="Van Zeijl A."/>
            <person name="Liu W."/>
            <person name="Santuari L."/>
            <person name="Cao Q."/>
            <person name="Sharma T."/>
            <person name="Shen D."/>
            <person name="Roswanjaya Y."/>
            <person name="Wardhani T."/>
            <person name="Kalhor M.S."/>
            <person name="Jansen J."/>
            <person name="Van den Hoogen J."/>
            <person name="Gungor B."/>
            <person name="Hartog M."/>
            <person name="Hontelez J."/>
            <person name="Verver J."/>
            <person name="Yang W.-C."/>
            <person name="Schijlen E."/>
            <person name="Repin R."/>
            <person name="Schilthuizen M."/>
            <person name="Schranz E."/>
            <person name="Heidstra R."/>
            <person name="Miyata K."/>
            <person name="Fedorova E."/>
            <person name="Kohlen W."/>
            <person name="Bisseling T."/>
            <person name="Smit S."/>
            <person name="Geurts R."/>
        </authorList>
    </citation>
    <scope>NUCLEOTIDE SEQUENCE [LARGE SCALE GENOMIC DNA]</scope>
    <source>
        <strain evidence="2">cv. RG33-2</strain>
    </source>
</reference>
<comment type="caution">
    <text evidence="1">The sequence shown here is derived from an EMBL/GenBank/DDBJ whole genome shotgun (WGS) entry which is preliminary data.</text>
</comment>
<dbReference type="AlphaFoldDB" id="A0A2P5F446"/>
<sequence>MSYGIDDVLDEWNTAILKSKIERETKESDEINGLASKEFLTKSESSTKIHGVRKKIHLDEKVRHLTLILVSNAEFPISIDKKNLRSFFVFCTKMPENPLSLDFIYIQYTRSNTS</sequence>